<dbReference type="Proteomes" id="UP000281647">
    <property type="component" value="Unassembled WGS sequence"/>
</dbReference>
<protein>
    <submittedName>
        <fullName evidence="2">Uncharacterized protein</fullName>
    </submittedName>
</protein>
<feature type="signal peptide" evidence="1">
    <location>
        <begin position="1"/>
        <end position="20"/>
    </location>
</feature>
<accession>A0A432V477</accession>
<dbReference type="EMBL" id="RKST01000015">
    <property type="protein sequence ID" value="RUM96938.1"/>
    <property type="molecule type" value="Genomic_DNA"/>
</dbReference>
<evidence type="ECO:0000256" key="1">
    <source>
        <dbReference type="SAM" id="SignalP"/>
    </source>
</evidence>
<evidence type="ECO:0000313" key="3">
    <source>
        <dbReference type="Proteomes" id="UP000281647"/>
    </source>
</evidence>
<dbReference type="RefSeq" id="WP_128627439.1">
    <property type="nucleotide sequence ID" value="NZ_RKST01000015.1"/>
</dbReference>
<gene>
    <name evidence="2" type="ORF">EET67_15485</name>
</gene>
<dbReference type="AlphaFoldDB" id="A0A432V477"/>
<name>A0A432V477_9HYPH</name>
<proteinExistence type="predicted"/>
<comment type="caution">
    <text evidence="2">The sequence shown here is derived from an EMBL/GenBank/DDBJ whole genome shotgun (WGS) entry which is preliminary data.</text>
</comment>
<keyword evidence="1" id="KW-0732">Signal</keyword>
<evidence type="ECO:0000313" key="2">
    <source>
        <dbReference type="EMBL" id="RUM96938.1"/>
    </source>
</evidence>
<reference evidence="2 3" key="1">
    <citation type="submission" date="2018-11" db="EMBL/GenBank/DDBJ databases">
        <title>Pseudaminobacter arsenicus sp. nov., an arsenic-resistant bacterium isolated from arsenic-rich aquifers.</title>
        <authorList>
            <person name="Mu Y."/>
        </authorList>
    </citation>
    <scope>NUCLEOTIDE SEQUENCE [LARGE SCALE GENOMIC DNA]</scope>
    <source>
        <strain evidence="2 3">CB3</strain>
    </source>
</reference>
<keyword evidence="3" id="KW-1185">Reference proteome</keyword>
<organism evidence="2 3">
    <name type="scientific">Borborobacter arsenicus</name>
    <dbReference type="NCBI Taxonomy" id="1851146"/>
    <lineage>
        <taxon>Bacteria</taxon>
        <taxon>Pseudomonadati</taxon>
        <taxon>Pseudomonadota</taxon>
        <taxon>Alphaproteobacteria</taxon>
        <taxon>Hyphomicrobiales</taxon>
        <taxon>Phyllobacteriaceae</taxon>
        <taxon>Borborobacter</taxon>
    </lineage>
</organism>
<feature type="chain" id="PRO_5019353679" evidence="1">
    <location>
        <begin position="21"/>
        <end position="89"/>
    </location>
</feature>
<sequence length="89" mass="8606">MTKIALTLAIALATAGSAYAHQDAAPVSVIENAAGITLATSAVEPARFGDAAPATVIVNVPGAADYSSAAAIGATSLQQVSPRVLGGSN</sequence>